<feature type="transmembrane region" description="Helical" evidence="1">
    <location>
        <begin position="21"/>
        <end position="46"/>
    </location>
</feature>
<evidence type="ECO:0000256" key="1">
    <source>
        <dbReference type="SAM" id="Phobius"/>
    </source>
</evidence>
<gene>
    <name evidence="2" type="ORF">MVEN_01630900</name>
</gene>
<sequence length="465" mass="50741">MKLLFVPKFSYSISKTFPPKYRYFLLAFGILSTAAFATINAFLVGYDVVTITSTNFNSTPVSDLPMWYTGSGTFGCFQHQFQLGDTFRTNISAFSYKIFDVGSSQPSQSETGGLPAGAGFLYAKQDLSACDVDQFEITVKPGDRLITATATIICPPPLTFWAVASWSYSNHAIIGSRAVAAFPLNSLARAITDGVRNIMGEAYGDISNRLYVTNGTTHPFQQIYKVIAQGNPNCDLSPPFQCVIPSFTSYNAIGNVDHKILGATDIAADEANLYNVINVFYGAVRLDLGHWTPDNLFTNTTSFRQLVRVTSSANPAFRAVATTQGMAYANSTDPPAPDVPTPSAVIQIPYTCSIMQRKPIGSFAISVLSATLSMFLGTWGLMIAILSYIVDNNQEANSCESHSQCLLSLKSEKQVHSLLASVVHDPQRVKILEGKCRLGANDDLSPRRPSQSWIKLRPSYEGHEM</sequence>
<keyword evidence="1" id="KW-1133">Transmembrane helix</keyword>
<organism evidence="2 3">
    <name type="scientific">Mycena venus</name>
    <dbReference type="NCBI Taxonomy" id="2733690"/>
    <lineage>
        <taxon>Eukaryota</taxon>
        <taxon>Fungi</taxon>
        <taxon>Dikarya</taxon>
        <taxon>Basidiomycota</taxon>
        <taxon>Agaricomycotina</taxon>
        <taxon>Agaricomycetes</taxon>
        <taxon>Agaricomycetidae</taxon>
        <taxon>Agaricales</taxon>
        <taxon>Marasmiineae</taxon>
        <taxon>Mycenaceae</taxon>
        <taxon>Mycena</taxon>
    </lineage>
</organism>
<dbReference type="AlphaFoldDB" id="A0A8H6XQN3"/>
<name>A0A8H6XQN3_9AGAR</name>
<comment type="caution">
    <text evidence="2">The sequence shown here is derived from an EMBL/GenBank/DDBJ whole genome shotgun (WGS) entry which is preliminary data.</text>
</comment>
<evidence type="ECO:0000313" key="2">
    <source>
        <dbReference type="EMBL" id="KAF7344704.1"/>
    </source>
</evidence>
<proteinExistence type="predicted"/>
<protein>
    <submittedName>
        <fullName evidence="2">Uncharacterized protein</fullName>
    </submittedName>
</protein>
<feature type="transmembrane region" description="Helical" evidence="1">
    <location>
        <begin position="363"/>
        <end position="390"/>
    </location>
</feature>
<evidence type="ECO:0000313" key="3">
    <source>
        <dbReference type="Proteomes" id="UP000620124"/>
    </source>
</evidence>
<dbReference type="OrthoDB" id="3170828at2759"/>
<keyword evidence="1" id="KW-0472">Membrane</keyword>
<dbReference type="Proteomes" id="UP000620124">
    <property type="component" value="Unassembled WGS sequence"/>
</dbReference>
<keyword evidence="3" id="KW-1185">Reference proteome</keyword>
<accession>A0A8H6XQN3</accession>
<reference evidence="2" key="1">
    <citation type="submission" date="2020-05" db="EMBL/GenBank/DDBJ databases">
        <title>Mycena genomes resolve the evolution of fungal bioluminescence.</title>
        <authorList>
            <person name="Tsai I.J."/>
        </authorList>
    </citation>
    <scope>NUCLEOTIDE SEQUENCE</scope>
    <source>
        <strain evidence="2">CCC161011</strain>
    </source>
</reference>
<dbReference type="EMBL" id="JACAZI010000014">
    <property type="protein sequence ID" value="KAF7344704.1"/>
    <property type="molecule type" value="Genomic_DNA"/>
</dbReference>
<keyword evidence="1" id="KW-0812">Transmembrane</keyword>